<evidence type="ECO:0000313" key="3">
    <source>
        <dbReference type="Proteomes" id="UP000826271"/>
    </source>
</evidence>
<protein>
    <submittedName>
        <fullName evidence="2">Uncharacterized protein</fullName>
    </submittedName>
</protein>
<accession>A0AAV6XI87</accession>
<feature type="compositionally biased region" description="Low complexity" evidence="1">
    <location>
        <begin position="24"/>
        <end position="37"/>
    </location>
</feature>
<feature type="region of interest" description="Disordered" evidence="1">
    <location>
        <begin position="24"/>
        <end position="44"/>
    </location>
</feature>
<dbReference type="EMBL" id="WHWC01000007">
    <property type="protein sequence ID" value="KAG8378780.1"/>
    <property type="molecule type" value="Genomic_DNA"/>
</dbReference>
<gene>
    <name evidence="2" type="ORF">BUALT_Bualt07G0020600</name>
</gene>
<name>A0AAV6XI87_9LAMI</name>
<evidence type="ECO:0000313" key="2">
    <source>
        <dbReference type="EMBL" id="KAG8378780.1"/>
    </source>
</evidence>
<comment type="caution">
    <text evidence="2">The sequence shown here is derived from an EMBL/GenBank/DDBJ whole genome shotgun (WGS) entry which is preliminary data.</text>
</comment>
<dbReference type="AlphaFoldDB" id="A0AAV6XI87"/>
<dbReference type="PANTHER" id="PTHR34665">
    <property type="entry name" value="DUF3741 DOMAIN-CONTAINING PROTEIN"/>
    <property type="match status" value="1"/>
</dbReference>
<evidence type="ECO:0000256" key="1">
    <source>
        <dbReference type="SAM" id="MobiDB-lite"/>
    </source>
</evidence>
<proteinExistence type="predicted"/>
<dbReference type="PANTHER" id="PTHR34665:SF1">
    <property type="entry name" value="OS02G0595200 PROTEIN"/>
    <property type="match status" value="1"/>
</dbReference>
<keyword evidence="3" id="KW-1185">Reference proteome</keyword>
<dbReference type="Proteomes" id="UP000826271">
    <property type="component" value="Unassembled WGS sequence"/>
</dbReference>
<reference evidence="2" key="1">
    <citation type="submission" date="2019-10" db="EMBL/GenBank/DDBJ databases">
        <authorList>
            <person name="Zhang R."/>
            <person name="Pan Y."/>
            <person name="Wang J."/>
            <person name="Ma R."/>
            <person name="Yu S."/>
        </authorList>
    </citation>
    <scope>NUCLEOTIDE SEQUENCE</scope>
    <source>
        <strain evidence="2">LA-IB0</strain>
        <tissue evidence="2">Leaf</tissue>
    </source>
</reference>
<organism evidence="2 3">
    <name type="scientific">Buddleja alternifolia</name>
    <dbReference type="NCBI Taxonomy" id="168488"/>
    <lineage>
        <taxon>Eukaryota</taxon>
        <taxon>Viridiplantae</taxon>
        <taxon>Streptophyta</taxon>
        <taxon>Embryophyta</taxon>
        <taxon>Tracheophyta</taxon>
        <taxon>Spermatophyta</taxon>
        <taxon>Magnoliopsida</taxon>
        <taxon>eudicotyledons</taxon>
        <taxon>Gunneridae</taxon>
        <taxon>Pentapetalae</taxon>
        <taxon>asterids</taxon>
        <taxon>lamiids</taxon>
        <taxon>Lamiales</taxon>
        <taxon>Scrophulariaceae</taxon>
        <taxon>Buddlejeae</taxon>
        <taxon>Buddleja</taxon>
    </lineage>
</organism>
<sequence>MKKNHNKHKEDDIEILKAVAQAWHSHSSSSKTTSTTSEFDAHRRCSKGKPTRFKLEAMSKKDQCGKSWDFKQSLWDSYEILSVSKKLERGLILENAFPSLDEQGKNNVKRRKESKNSLRSLFNKVSSRRFSYADSPSDED</sequence>